<evidence type="ECO:0000313" key="2">
    <source>
        <dbReference type="Proteomes" id="UP000815677"/>
    </source>
</evidence>
<gene>
    <name evidence="1" type="ORF">MCHLO_12483</name>
</gene>
<dbReference type="EMBL" id="DF849116">
    <property type="protein sequence ID" value="GAT55753.1"/>
    <property type="molecule type" value="Genomic_DNA"/>
</dbReference>
<sequence>MTSDSPFLAKLNSFYVPSQAEILQIRLFLATRTVELTSIRQQVVELETTLAALDAKQGLLQEEIMAHKSLLAPIRQIPDYLLQEIFLACLPTKYNPVIHPASAPLLFGQVCKHWRELSHGTPLLWQQAHICGPYDFAHTRSNGQLQPPHYWDDKPSPKAPESEFSSQFNHILKIWLARASRSPLSISYFQRIGSQGPTQRAPNCDAFKQIIAHRSQIQSLA</sequence>
<feature type="non-terminal residue" evidence="1">
    <location>
        <position position="221"/>
    </location>
</feature>
<proteinExistence type="predicted"/>
<accession>A0ABQ0LXC1</accession>
<evidence type="ECO:0000313" key="1">
    <source>
        <dbReference type="EMBL" id="GAT55753.1"/>
    </source>
</evidence>
<reference evidence="1" key="1">
    <citation type="submission" date="2014-09" db="EMBL/GenBank/DDBJ databases">
        <title>Genome sequence of the luminous mushroom Mycena chlorophos for searching fungal bioluminescence genes.</title>
        <authorList>
            <person name="Tanaka Y."/>
            <person name="Kasuga D."/>
            <person name="Oba Y."/>
            <person name="Hase S."/>
            <person name="Sato K."/>
            <person name="Oba Y."/>
            <person name="Sakakibara Y."/>
        </authorList>
    </citation>
    <scope>NUCLEOTIDE SEQUENCE</scope>
</reference>
<name>A0ABQ0LXC1_MYCCL</name>
<protein>
    <recommendedName>
        <fullName evidence="3">F-box domain-containing protein</fullName>
    </recommendedName>
</protein>
<keyword evidence="2" id="KW-1185">Reference proteome</keyword>
<dbReference type="Proteomes" id="UP000815677">
    <property type="component" value="Unassembled WGS sequence"/>
</dbReference>
<evidence type="ECO:0008006" key="3">
    <source>
        <dbReference type="Google" id="ProtNLM"/>
    </source>
</evidence>
<dbReference type="Gene3D" id="1.20.1280.50">
    <property type="match status" value="1"/>
</dbReference>
<organism evidence="1 2">
    <name type="scientific">Mycena chlorophos</name>
    <name type="common">Agaric fungus</name>
    <name type="synonym">Agaricus chlorophos</name>
    <dbReference type="NCBI Taxonomy" id="658473"/>
    <lineage>
        <taxon>Eukaryota</taxon>
        <taxon>Fungi</taxon>
        <taxon>Dikarya</taxon>
        <taxon>Basidiomycota</taxon>
        <taxon>Agaricomycotina</taxon>
        <taxon>Agaricomycetes</taxon>
        <taxon>Agaricomycetidae</taxon>
        <taxon>Agaricales</taxon>
        <taxon>Marasmiineae</taxon>
        <taxon>Mycenaceae</taxon>
        <taxon>Mycena</taxon>
    </lineage>
</organism>